<keyword evidence="7" id="KW-0804">Transcription</keyword>
<evidence type="ECO:0000259" key="13">
    <source>
        <dbReference type="PROSITE" id="PS51057"/>
    </source>
</evidence>
<keyword evidence="8 9" id="KW-0539">Nucleus</keyword>
<dbReference type="InterPro" id="IPR001523">
    <property type="entry name" value="Paired_dom"/>
</dbReference>
<dbReference type="SMART" id="SM00351">
    <property type="entry name" value="PAX"/>
    <property type="match status" value="1"/>
</dbReference>
<sequence length="394" mass="43327">MVTVPQVTRICVQPQIADNEACEQGRQNVPWSNEGKVSVPDTVANVANENIGPFSSPTPAAHRQKMASSESPITFTNIMGQGRVNQLGGVFINGRPLPHPTRVQIIEMAKHGVKPCQISRQLKVSHGAVSKILNRYAETGSVSPGQIGGNPRSRLSIQSVEKHILQFKEENPGICANDIRELLIEQHVCSRQNAPTVSSINRHLRSRGLTKSSSTSLSSSSSSISSTSPVVSASSPSSFLCDGTPKKPRLNHSIENILGISLDESKCSTSVSSDDESAGSCSNEFRRNRTSFTTEQLETLENAFKRNSYPDAAERDAIAKATNLNEDKIMTWFSNRRARNRKNYSVSTGTDLIVPITTTQFPQFQMHFPPYLQFSPEQKMSDVVNPLFFYRSAF</sequence>
<dbReference type="CDD" id="cd00086">
    <property type="entry name" value="homeodomain"/>
    <property type="match status" value="1"/>
</dbReference>
<evidence type="ECO:0000256" key="10">
    <source>
        <dbReference type="RuleBase" id="RU000682"/>
    </source>
</evidence>
<evidence type="ECO:0000256" key="5">
    <source>
        <dbReference type="ARBA" id="ARBA00023015"/>
    </source>
</evidence>
<dbReference type="Pfam" id="PF00046">
    <property type="entry name" value="Homeodomain"/>
    <property type="match status" value="1"/>
</dbReference>
<dbReference type="Proteomes" id="UP000095287">
    <property type="component" value="Unplaced"/>
</dbReference>
<evidence type="ECO:0000256" key="7">
    <source>
        <dbReference type="ARBA" id="ARBA00023163"/>
    </source>
</evidence>
<feature type="region of interest" description="Disordered" evidence="11">
    <location>
        <begin position="195"/>
        <end position="245"/>
    </location>
</feature>
<evidence type="ECO:0000256" key="8">
    <source>
        <dbReference type="ARBA" id="ARBA00023242"/>
    </source>
</evidence>
<reference evidence="15" key="1">
    <citation type="submission" date="2016-11" db="UniProtKB">
        <authorList>
            <consortium name="WormBaseParasite"/>
        </authorList>
    </citation>
    <scope>IDENTIFICATION</scope>
</reference>
<evidence type="ECO:0000256" key="2">
    <source>
        <dbReference type="ARBA" id="ARBA00005733"/>
    </source>
</evidence>
<keyword evidence="9 10" id="KW-0371">Homeobox</keyword>
<feature type="DNA-binding region" description="Homeobox" evidence="9">
    <location>
        <begin position="285"/>
        <end position="344"/>
    </location>
</feature>
<keyword evidence="6 9" id="KW-0238">DNA-binding</keyword>
<keyword evidence="4" id="KW-0563">Paired box</keyword>
<keyword evidence="3" id="KW-0217">Developmental protein</keyword>
<dbReference type="InterPro" id="IPR036388">
    <property type="entry name" value="WH-like_DNA-bd_sf"/>
</dbReference>
<dbReference type="PROSITE" id="PS51057">
    <property type="entry name" value="PAIRED_2"/>
    <property type="match status" value="1"/>
</dbReference>
<dbReference type="PRINTS" id="PR00027">
    <property type="entry name" value="PAIREDBOX"/>
</dbReference>
<dbReference type="InterPro" id="IPR009057">
    <property type="entry name" value="Homeodomain-like_sf"/>
</dbReference>
<dbReference type="Gene3D" id="1.10.10.10">
    <property type="entry name" value="Winged helix-like DNA-binding domain superfamily/Winged helix DNA-binding domain"/>
    <property type="match status" value="2"/>
</dbReference>
<keyword evidence="14" id="KW-1185">Reference proteome</keyword>
<dbReference type="PROSITE" id="PS50071">
    <property type="entry name" value="HOMEOBOX_2"/>
    <property type="match status" value="1"/>
</dbReference>
<dbReference type="PANTHER" id="PTHR45636">
    <property type="entry name" value="PAIRED BOX PROTEIN PAX-6-RELATED-RELATED"/>
    <property type="match status" value="1"/>
</dbReference>
<dbReference type="GO" id="GO:0000981">
    <property type="term" value="F:DNA-binding transcription factor activity, RNA polymerase II-specific"/>
    <property type="evidence" value="ECO:0007669"/>
    <property type="project" value="TreeGrafter"/>
</dbReference>
<dbReference type="Pfam" id="PF00292">
    <property type="entry name" value="PAX"/>
    <property type="match status" value="1"/>
</dbReference>
<accession>A0A1I7ZG57</accession>
<evidence type="ECO:0000313" key="14">
    <source>
        <dbReference type="Proteomes" id="UP000095287"/>
    </source>
</evidence>
<feature type="domain" description="Homeobox" evidence="12">
    <location>
        <begin position="283"/>
        <end position="343"/>
    </location>
</feature>
<dbReference type="SMART" id="SM00389">
    <property type="entry name" value="HOX"/>
    <property type="match status" value="1"/>
</dbReference>
<comment type="similarity">
    <text evidence="2">Belongs to the paired homeobox family.</text>
</comment>
<evidence type="ECO:0000256" key="3">
    <source>
        <dbReference type="ARBA" id="ARBA00022473"/>
    </source>
</evidence>
<feature type="domain" description="Paired" evidence="13">
    <location>
        <begin position="80"/>
        <end position="207"/>
    </location>
</feature>
<evidence type="ECO:0000313" key="15">
    <source>
        <dbReference type="WBParaSite" id="L893_g26110.t1"/>
    </source>
</evidence>
<proteinExistence type="inferred from homology"/>
<evidence type="ECO:0000256" key="9">
    <source>
        <dbReference type="PROSITE-ProRule" id="PRU00108"/>
    </source>
</evidence>
<name>A0A1I7ZG57_9BILA</name>
<dbReference type="GO" id="GO:0005634">
    <property type="term" value="C:nucleus"/>
    <property type="evidence" value="ECO:0007669"/>
    <property type="project" value="UniProtKB-SubCell"/>
</dbReference>
<dbReference type="InterPro" id="IPR043565">
    <property type="entry name" value="PAX_fam"/>
</dbReference>
<organism evidence="14 15">
    <name type="scientific">Steinernema glaseri</name>
    <dbReference type="NCBI Taxonomy" id="37863"/>
    <lineage>
        <taxon>Eukaryota</taxon>
        <taxon>Metazoa</taxon>
        <taxon>Ecdysozoa</taxon>
        <taxon>Nematoda</taxon>
        <taxon>Chromadorea</taxon>
        <taxon>Rhabditida</taxon>
        <taxon>Tylenchina</taxon>
        <taxon>Panagrolaimomorpha</taxon>
        <taxon>Strongyloidoidea</taxon>
        <taxon>Steinernematidae</taxon>
        <taxon>Steinernema</taxon>
    </lineage>
</organism>
<dbReference type="AlphaFoldDB" id="A0A1I7ZG57"/>
<feature type="compositionally biased region" description="Low complexity" evidence="11">
    <location>
        <begin position="212"/>
        <end position="238"/>
    </location>
</feature>
<dbReference type="PANTHER" id="PTHR45636:SF49">
    <property type="entry name" value="PAIRED BOX PROTEIN 3 HOMOLOG"/>
    <property type="match status" value="1"/>
</dbReference>
<evidence type="ECO:0000256" key="6">
    <source>
        <dbReference type="ARBA" id="ARBA00023125"/>
    </source>
</evidence>
<dbReference type="InterPro" id="IPR001356">
    <property type="entry name" value="HD"/>
</dbReference>
<evidence type="ECO:0000256" key="1">
    <source>
        <dbReference type="ARBA" id="ARBA00004123"/>
    </source>
</evidence>
<comment type="subcellular location">
    <subcellularLocation>
        <location evidence="1 9 10">Nucleus</location>
    </subcellularLocation>
</comment>
<evidence type="ECO:0000259" key="12">
    <source>
        <dbReference type="PROSITE" id="PS50071"/>
    </source>
</evidence>
<dbReference type="Gene3D" id="1.10.10.60">
    <property type="entry name" value="Homeodomain-like"/>
    <property type="match status" value="1"/>
</dbReference>
<evidence type="ECO:0000256" key="4">
    <source>
        <dbReference type="ARBA" id="ARBA00022724"/>
    </source>
</evidence>
<dbReference type="WBParaSite" id="L893_g26110.t1">
    <property type="protein sequence ID" value="L893_g26110.t1"/>
    <property type="gene ID" value="L893_g26110"/>
</dbReference>
<dbReference type="GO" id="GO:0000978">
    <property type="term" value="F:RNA polymerase II cis-regulatory region sequence-specific DNA binding"/>
    <property type="evidence" value="ECO:0007669"/>
    <property type="project" value="TreeGrafter"/>
</dbReference>
<dbReference type="SUPFAM" id="SSF46689">
    <property type="entry name" value="Homeodomain-like"/>
    <property type="match status" value="2"/>
</dbReference>
<evidence type="ECO:0000256" key="11">
    <source>
        <dbReference type="SAM" id="MobiDB-lite"/>
    </source>
</evidence>
<protein>
    <submittedName>
        <fullName evidence="15">Homeobox domain-containing protein</fullName>
    </submittedName>
</protein>
<keyword evidence="5" id="KW-0805">Transcription regulation</keyword>